<dbReference type="GO" id="GO:0008270">
    <property type="term" value="F:zinc ion binding"/>
    <property type="evidence" value="ECO:0007669"/>
    <property type="project" value="UniProtKB-KW"/>
</dbReference>
<dbReference type="AlphaFoldDB" id="A0ABD3R315"/>
<dbReference type="InterPro" id="IPR000504">
    <property type="entry name" value="RRM_dom"/>
</dbReference>
<dbReference type="PANTHER" id="PTHR23236:SF11">
    <property type="entry name" value="EUKARYOTIC TRANSLATION INITIATION FACTOR 4H"/>
    <property type="match status" value="1"/>
</dbReference>
<feature type="region of interest" description="Disordered" evidence="4">
    <location>
        <begin position="448"/>
        <end position="509"/>
    </location>
</feature>
<comment type="caution">
    <text evidence="7">The sequence shown here is derived from an EMBL/GenBank/DDBJ whole genome shotgun (WGS) entry which is preliminary data.</text>
</comment>
<dbReference type="Pfam" id="PF00076">
    <property type="entry name" value="RRM_1"/>
    <property type="match status" value="1"/>
</dbReference>
<evidence type="ECO:0000256" key="1">
    <source>
        <dbReference type="ARBA" id="ARBA00022884"/>
    </source>
</evidence>
<dbReference type="PANTHER" id="PTHR23236">
    <property type="entry name" value="EUKARYOTIC TRANSLATION INITIATION FACTOR 4B/4H"/>
    <property type="match status" value="1"/>
</dbReference>
<dbReference type="InterPro" id="IPR035979">
    <property type="entry name" value="RBD_domain_sf"/>
</dbReference>
<feature type="compositionally biased region" description="Acidic residues" evidence="4">
    <location>
        <begin position="44"/>
        <end position="53"/>
    </location>
</feature>
<feature type="domain" description="RRM" evidence="5">
    <location>
        <begin position="364"/>
        <end position="441"/>
    </location>
</feature>
<name>A0ABD3R315_9STRA</name>
<dbReference type="PROSITE" id="PS50103">
    <property type="entry name" value="ZF_C3H1"/>
    <property type="match status" value="2"/>
</dbReference>
<protein>
    <submittedName>
        <fullName evidence="7">Uncharacterized protein</fullName>
    </submittedName>
</protein>
<accession>A0ABD3R315</accession>
<evidence type="ECO:0000256" key="2">
    <source>
        <dbReference type="PROSITE-ProRule" id="PRU00176"/>
    </source>
</evidence>
<feature type="compositionally biased region" description="Basic and acidic residues" evidence="4">
    <location>
        <begin position="260"/>
        <end position="272"/>
    </location>
</feature>
<organism evidence="7 8">
    <name type="scientific">Stephanodiscus triporus</name>
    <dbReference type="NCBI Taxonomy" id="2934178"/>
    <lineage>
        <taxon>Eukaryota</taxon>
        <taxon>Sar</taxon>
        <taxon>Stramenopiles</taxon>
        <taxon>Ochrophyta</taxon>
        <taxon>Bacillariophyta</taxon>
        <taxon>Coscinodiscophyceae</taxon>
        <taxon>Thalassiosirophycidae</taxon>
        <taxon>Stephanodiscales</taxon>
        <taxon>Stephanodiscaceae</taxon>
        <taxon>Stephanodiscus</taxon>
    </lineage>
</organism>
<feature type="region of interest" description="Disordered" evidence="4">
    <location>
        <begin position="222"/>
        <end position="272"/>
    </location>
</feature>
<dbReference type="SMART" id="SM00360">
    <property type="entry name" value="RRM"/>
    <property type="match status" value="1"/>
</dbReference>
<gene>
    <name evidence="7" type="ORF">ACHAW5_002502</name>
</gene>
<evidence type="ECO:0000313" key="7">
    <source>
        <dbReference type="EMBL" id="KAL3805966.1"/>
    </source>
</evidence>
<evidence type="ECO:0000256" key="3">
    <source>
        <dbReference type="PROSITE-ProRule" id="PRU00723"/>
    </source>
</evidence>
<dbReference type="CDD" id="cd00590">
    <property type="entry name" value="RRM_SF"/>
    <property type="match status" value="1"/>
</dbReference>
<feature type="zinc finger region" description="C3H1-type" evidence="3">
    <location>
        <begin position="269"/>
        <end position="297"/>
    </location>
</feature>
<keyword evidence="8" id="KW-1185">Reference proteome</keyword>
<feature type="compositionally biased region" description="Acidic residues" evidence="4">
    <location>
        <begin position="105"/>
        <end position="116"/>
    </location>
</feature>
<keyword evidence="3" id="KW-0862">Zinc</keyword>
<dbReference type="Gene3D" id="3.30.70.330">
    <property type="match status" value="2"/>
</dbReference>
<proteinExistence type="predicted"/>
<dbReference type="Proteomes" id="UP001530315">
    <property type="component" value="Unassembled WGS sequence"/>
</dbReference>
<reference evidence="7 8" key="1">
    <citation type="submission" date="2024-10" db="EMBL/GenBank/DDBJ databases">
        <title>Updated reference genomes for cyclostephanoid diatoms.</title>
        <authorList>
            <person name="Roberts W.R."/>
            <person name="Alverson A.J."/>
        </authorList>
    </citation>
    <scope>NUCLEOTIDE SEQUENCE [LARGE SCALE GENOMIC DNA]</scope>
    <source>
        <strain evidence="7 8">AJA276-08</strain>
    </source>
</reference>
<keyword evidence="3" id="KW-0479">Metal-binding</keyword>
<feature type="region of interest" description="Disordered" evidence="4">
    <location>
        <begin position="97"/>
        <end position="118"/>
    </location>
</feature>
<feature type="zinc finger region" description="C3H1-type" evidence="3">
    <location>
        <begin position="183"/>
        <end position="210"/>
    </location>
</feature>
<keyword evidence="1 2" id="KW-0694">RNA-binding</keyword>
<dbReference type="GO" id="GO:0003723">
    <property type="term" value="F:RNA binding"/>
    <property type="evidence" value="ECO:0007669"/>
    <property type="project" value="UniProtKB-UniRule"/>
</dbReference>
<evidence type="ECO:0000259" key="5">
    <source>
        <dbReference type="PROSITE" id="PS50102"/>
    </source>
</evidence>
<sequence>MAAKSESDRESPTSSSSSSSSSASSDDDEERSSGGIVVAAAAANDDDESDKDDVDGRKAFLSRIPQTFDSDAVRRVLETNFGIGCVEDVSIAYHRENDGKKKKEEEEDEGGNDDVNDDGHRGFGFVTFVRRSYLRRAIESGTARGSARPNSARRHTLYVRPVFRDDENDDDEKCGRANGEGGRKTKNICFPWTRGRCPYGSKCKFVHEGEGGCSVAVVAARAENENGDEEKEEKKTKKKKKKTKKQPPARDDDDDDENDDGRRSKETKDKSRIDCINLKNKGKCRKGTRCPYRHEGSVLRGKMRCAKSRADCIGGGGEEDGGGRGGGGGGGGGGGDEKDDDDGGEEGKETKKRGRRIDKARQSLSVRVFGLNYDTTEKDVREYFANCGRIMEVTFPIWEDSGRSKGYCGVLFTSPKAVELAIALDGNELHGRWLRVQEGKMYLRKWEEAEDERRKKNDNGRGGVGDDGRRRTRGVGEERPTTGDEEPYDTLVGEYGQRVKRRKRHGFKE</sequence>
<evidence type="ECO:0000259" key="6">
    <source>
        <dbReference type="PROSITE" id="PS50103"/>
    </source>
</evidence>
<dbReference type="InterPro" id="IPR012677">
    <property type="entry name" value="Nucleotide-bd_a/b_plait_sf"/>
</dbReference>
<evidence type="ECO:0000256" key="4">
    <source>
        <dbReference type="SAM" id="MobiDB-lite"/>
    </source>
</evidence>
<feature type="compositionally biased region" description="Basic and acidic residues" evidence="4">
    <location>
        <begin position="1"/>
        <end position="11"/>
    </location>
</feature>
<feature type="domain" description="C3H1-type" evidence="6">
    <location>
        <begin position="269"/>
        <end position="297"/>
    </location>
</feature>
<dbReference type="EMBL" id="JALLAZ020000008">
    <property type="protein sequence ID" value="KAL3805966.1"/>
    <property type="molecule type" value="Genomic_DNA"/>
</dbReference>
<keyword evidence="3" id="KW-0863">Zinc-finger</keyword>
<dbReference type="InterPro" id="IPR000571">
    <property type="entry name" value="Znf_CCCH"/>
</dbReference>
<feature type="compositionally biased region" description="Basic residues" evidence="4">
    <location>
        <begin position="498"/>
        <end position="509"/>
    </location>
</feature>
<evidence type="ECO:0000313" key="8">
    <source>
        <dbReference type="Proteomes" id="UP001530315"/>
    </source>
</evidence>
<dbReference type="Gene3D" id="4.10.1000.10">
    <property type="entry name" value="Zinc finger, CCCH-type"/>
    <property type="match status" value="1"/>
</dbReference>
<feature type="region of interest" description="Disordered" evidence="4">
    <location>
        <begin position="141"/>
        <end position="161"/>
    </location>
</feature>
<dbReference type="SMART" id="SM00356">
    <property type="entry name" value="ZnF_C3H1"/>
    <property type="match status" value="2"/>
</dbReference>
<feature type="compositionally biased region" description="Basic and acidic residues" evidence="4">
    <location>
        <begin position="448"/>
        <end position="482"/>
    </location>
</feature>
<feature type="compositionally biased region" description="Gly residues" evidence="4">
    <location>
        <begin position="323"/>
        <end position="334"/>
    </location>
</feature>
<feature type="compositionally biased region" description="Low complexity" evidence="4">
    <location>
        <begin position="12"/>
        <end position="24"/>
    </location>
</feature>
<dbReference type="PROSITE" id="PS50102">
    <property type="entry name" value="RRM"/>
    <property type="match status" value="1"/>
</dbReference>
<feature type="domain" description="C3H1-type" evidence="6">
    <location>
        <begin position="183"/>
        <end position="210"/>
    </location>
</feature>
<feature type="compositionally biased region" description="Basic residues" evidence="4">
    <location>
        <begin position="236"/>
        <end position="247"/>
    </location>
</feature>
<feature type="region of interest" description="Disordered" evidence="4">
    <location>
        <begin position="315"/>
        <end position="357"/>
    </location>
</feature>
<feature type="region of interest" description="Disordered" evidence="4">
    <location>
        <begin position="1"/>
        <end position="54"/>
    </location>
</feature>
<dbReference type="SUPFAM" id="SSF54928">
    <property type="entry name" value="RNA-binding domain, RBD"/>
    <property type="match status" value="2"/>
</dbReference>